<name>A0ABQ0JUK6_9BACT</name>
<dbReference type="InterPro" id="IPR029060">
    <property type="entry name" value="PIN-like_dom_sf"/>
</dbReference>
<evidence type="ECO:0000313" key="3">
    <source>
        <dbReference type="Proteomes" id="UP000032309"/>
    </source>
</evidence>
<keyword evidence="3" id="KW-1185">Reference proteome</keyword>
<dbReference type="Pfam" id="PF01850">
    <property type="entry name" value="PIN"/>
    <property type="match status" value="1"/>
</dbReference>
<proteinExistence type="predicted"/>
<dbReference type="RefSeq" id="WP_052562564.1">
    <property type="nucleotide sequence ID" value="NZ_BAFN01000001.1"/>
</dbReference>
<organism evidence="2 3">
    <name type="scientific">Candidatus Brocadia sinica JPN1</name>
    <dbReference type="NCBI Taxonomy" id="1197129"/>
    <lineage>
        <taxon>Bacteria</taxon>
        <taxon>Pseudomonadati</taxon>
        <taxon>Planctomycetota</taxon>
        <taxon>Candidatus Brocadiia</taxon>
        <taxon>Candidatus Brocadiales</taxon>
        <taxon>Candidatus Brocadiaceae</taxon>
        <taxon>Candidatus Brocadia</taxon>
    </lineage>
</organism>
<dbReference type="EMBL" id="BAFN01000001">
    <property type="protein sequence ID" value="GAN32407.1"/>
    <property type="molecule type" value="Genomic_DNA"/>
</dbReference>
<evidence type="ECO:0000313" key="2">
    <source>
        <dbReference type="EMBL" id="GAN32407.1"/>
    </source>
</evidence>
<protein>
    <submittedName>
        <fullName evidence="2">Spermidine/putrescine-binding periplasmic protein</fullName>
    </submittedName>
</protein>
<reference evidence="3" key="1">
    <citation type="journal article" date="2015" name="Genome Announc.">
        <title>Draft Genome Sequence of an Anaerobic Ammonium-Oxidizing Bacterium, "Candidatus Brocadia sinica".</title>
        <authorList>
            <person name="Oshiki M."/>
            <person name="Shinyako-Hata K."/>
            <person name="Satoh H."/>
            <person name="Okabe S."/>
        </authorList>
    </citation>
    <scope>NUCLEOTIDE SEQUENCE [LARGE SCALE GENOMIC DNA]</scope>
    <source>
        <strain evidence="3">JPN1</strain>
    </source>
</reference>
<dbReference type="Proteomes" id="UP000032309">
    <property type="component" value="Unassembled WGS sequence"/>
</dbReference>
<dbReference type="Gene3D" id="3.40.50.1010">
    <property type="entry name" value="5'-nuclease"/>
    <property type="match status" value="1"/>
</dbReference>
<accession>A0ABQ0JUK6</accession>
<comment type="caution">
    <text evidence="2">The sequence shown here is derived from an EMBL/GenBank/DDBJ whole genome shotgun (WGS) entry which is preliminary data.</text>
</comment>
<dbReference type="CDD" id="cd09874">
    <property type="entry name" value="PIN_MT3492-like"/>
    <property type="match status" value="1"/>
</dbReference>
<sequence length="145" mass="16728">MNLPWIYIDTSAYLKIFLKEKSSNKVRKLVKKNRLFASAILTSECFSAFSKRRQGKEIDDKTFDRLVNRVKKDLPYIEIVRLTDDVLRRTEEILLHSDVQTLDAVHIASALLFQESTGIALTFVTSDKRQAEFTNGKRLKTDFVG</sequence>
<gene>
    <name evidence="2" type="ORF">BROSI_A0921</name>
</gene>
<feature type="domain" description="PIN" evidence="1">
    <location>
        <begin position="6"/>
        <end position="132"/>
    </location>
</feature>
<dbReference type="InterPro" id="IPR002716">
    <property type="entry name" value="PIN_dom"/>
</dbReference>
<dbReference type="SUPFAM" id="SSF88723">
    <property type="entry name" value="PIN domain-like"/>
    <property type="match status" value="1"/>
</dbReference>
<evidence type="ECO:0000259" key="1">
    <source>
        <dbReference type="Pfam" id="PF01850"/>
    </source>
</evidence>